<keyword evidence="3" id="KW-1185">Reference proteome</keyword>
<evidence type="ECO:0000313" key="3">
    <source>
        <dbReference type="Proteomes" id="UP001168338"/>
    </source>
</evidence>
<keyword evidence="1" id="KW-0812">Transmembrane</keyword>
<accession>A0ABT8MA11</accession>
<evidence type="ECO:0000313" key="2">
    <source>
        <dbReference type="EMBL" id="MDN7024771.1"/>
    </source>
</evidence>
<dbReference type="EMBL" id="VCYH01000004">
    <property type="protein sequence ID" value="MDN7024771.1"/>
    <property type="molecule type" value="Genomic_DNA"/>
</dbReference>
<comment type="caution">
    <text evidence="2">The sequence shown here is derived from an EMBL/GenBank/DDBJ whole genome shotgun (WGS) entry which is preliminary data.</text>
</comment>
<evidence type="ECO:0000256" key="1">
    <source>
        <dbReference type="SAM" id="Phobius"/>
    </source>
</evidence>
<keyword evidence="1" id="KW-1133">Transmembrane helix</keyword>
<gene>
    <name evidence="2" type="ORF">FGU65_07710</name>
</gene>
<feature type="transmembrane region" description="Helical" evidence="1">
    <location>
        <begin position="6"/>
        <end position="28"/>
    </location>
</feature>
<protein>
    <recommendedName>
        <fullName evidence="4">DUF4340 domain-containing protein</fullName>
    </recommendedName>
</protein>
<name>A0ABT8MA11_9EURY</name>
<keyword evidence="1" id="KW-0472">Membrane</keyword>
<evidence type="ECO:0008006" key="4">
    <source>
        <dbReference type="Google" id="ProtNLM"/>
    </source>
</evidence>
<reference evidence="2" key="1">
    <citation type="submission" date="2019-05" db="EMBL/GenBank/DDBJ databases">
        <title>Methanoculleus sp. FWC-SCC1, a methanogenic archaeon isolated from deep marine cold seep.</title>
        <authorList>
            <person name="Chen Y.-W."/>
            <person name="Chen S.-C."/>
            <person name="Teng N.-H."/>
            <person name="Lai M.-C."/>
        </authorList>
    </citation>
    <scope>NUCLEOTIDE SEQUENCE</scope>
    <source>
        <strain evidence="2">FWC-SCC1</strain>
    </source>
</reference>
<sequence>MTRKTWVRIGFVAIVIVVAANLAILTAFPPDVQHRQEPINRVNWILVSAPGLDYRYPSESATIVYDVENDTWLLQDAAAWDRAIDLGVDYSTEPARPEEIRYTRDIAIEGGRIDLDFFVRNFAGEDCAHADFALTTEVGHLNTTTGSMEGDTIITGAPAVVPVDDLANGEWREVRVAADLPRPKQEEILLFSITLTTPCTFTTQNGTTLTYNPNLVTVIEHGSVSRVEEVARDPGYVVERLPRGNSATFIVQGTDAPGIGPLPTMTAG</sequence>
<proteinExistence type="predicted"/>
<dbReference type="Proteomes" id="UP001168338">
    <property type="component" value="Unassembled WGS sequence"/>
</dbReference>
<organism evidence="2 3">
    <name type="scientific">Methanoculleus frigidifontis</name>
    <dbReference type="NCBI Taxonomy" id="2584085"/>
    <lineage>
        <taxon>Archaea</taxon>
        <taxon>Methanobacteriati</taxon>
        <taxon>Methanobacteriota</taxon>
        <taxon>Stenosarchaea group</taxon>
        <taxon>Methanomicrobia</taxon>
        <taxon>Methanomicrobiales</taxon>
        <taxon>Methanomicrobiaceae</taxon>
        <taxon>Methanoculleus</taxon>
    </lineage>
</organism>